<keyword evidence="2" id="KW-0472">Membrane</keyword>
<organism evidence="4">
    <name type="scientific">Schizophyllum commune (strain H4-8 / FGSC 9210)</name>
    <name type="common">Split gill fungus</name>
    <dbReference type="NCBI Taxonomy" id="578458"/>
    <lineage>
        <taxon>Eukaryota</taxon>
        <taxon>Fungi</taxon>
        <taxon>Dikarya</taxon>
        <taxon>Basidiomycota</taxon>
        <taxon>Agaricomycotina</taxon>
        <taxon>Agaricomycetes</taxon>
        <taxon>Agaricomycetidae</taxon>
        <taxon>Agaricales</taxon>
        <taxon>Schizophyllaceae</taxon>
        <taxon>Schizophyllum</taxon>
    </lineage>
</organism>
<reference evidence="3 4" key="1">
    <citation type="journal article" date="2010" name="Nat. Biotechnol.">
        <title>Genome sequence of the model mushroom Schizophyllum commune.</title>
        <authorList>
            <person name="Ohm R.A."/>
            <person name="de Jong J.F."/>
            <person name="Lugones L.G."/>
            <person name="Aerts A."/>
            <person name="Kothe E."/>
            <person name="Stajich J.E."/>
            <person name="de Vries R.P."/>
            <person name="Record E."/>
            <person name="Levasseur A."/>
            <person name="Baker S.E."/>
            <person name="Bartholomew K.A."/>
            <person name="Coutinho P.M."/>
            <person name="Erdmann S."/>
            <person name="Fowler T.J."/>
            <person name="Gathman A.C."/>
            <person name="Lombard V."/>
            <person name="Henrissat B."/>
            <person name="Knabe N."/>
            <person name="Kuees U."/>
            <person name="Lilly W.W."/>
            <person name="Lindquist E."/>
            <person name="Lucas S."/>
            <person name="Magnuson J.K."/>
            <person name="Piumi F."/>
            <person name="Raudaskoski M."/>
            <person name="Salamov A."/>
            <person name="Schmutz J."/>
            <person name="Schwarze F.W.M.R."/>
            <person name="vanKuyk P.A."/>
            <person name="Horton J.S."/>
            <person name="Grigoriev I.V."/>
            <person name="Woesten H.A.B."/>
        </authorList>
    </citation>
    <scope>NUCLEOTIDE SEQUENCE [LARGE SCALE GENOMIC DNA]</scope>
    <source>
        <strain evidence="4">H4-8 / FGSC 9210</strain>
    </source>
</reference>
<keyword evidence="2" id="KW-1133">Transmembrane helix</keyword>
<accession>D8PSL1</accession>
<dbReference type="GeneID" id="9594441"/>
<dbReference type="AlphaFoldDB" id="D8PSL1"/>
<keyword evidence="2" id="KW-0812">Transmembrane</keyword>
<dbReference type="OrthoDB" id="3259540at2759"/>
<dbReference type="Proteomes" id="UP000007431">
    <property type="component" value="Unassembled WGS sequence"/>
</dbReference>
<dbReference type="HOGENOM" id="CLU_1897419_0_0_1"/>
<feature type="non-terminal residue" evidence="3">
    <location>
        <position position="134"/>
    </location>
</feature>
<dbReference type="KEGG" id="scm:SCHCO_02561121"/>
<gene>
    <name evidence="3" type="ORF">SCHCODRAFT_105790</name>
</gene>
<proteinExistence type="predicted"/>
<evidence type="ECO:0000256" key="2">
    <source>
        <dbReference type="SAM" id="Phobius"/>
    </source>
</evidence>
<dbReference type="RefSeq" id="XP_003035256.1">
    <property type="nucleotide sequence ID" value="XM_003035210.1"/>
</dbReference>
<evidence type="ECO:0000313" key="4">
    <source>
        <dbReference type="Proteomes" id="UP000007431"/>
    </source>
</evidence>
<feature type="transmembrane region" description="Helical" evidence="2">
    <location>
        <begin position="103"/>
        <end position="124"/>
    </location>
</feature>
<name>D8PSL1_SCHCM</name>
<sequence>MSHFQGLGLGKPSSPPPPPSYTEATSSYLVPSPNHLSPHGSVSPSSRTAALPGSTFYIPASPRSQHAVYSGPTPLLPTAVSQYAAFHEQELLMAADERARWRFIGAVLYGLAVYLFIGFLFGMFHGVHELRRRW</sequence>
<evidence type="ECO:0000256" key="1">
    <source>
        <dbReference type="SAM" id="MobiDB-lite"/>
    </source>
</evidence>
<dbReference type="InParanoid" id="D8PSL1"/>
<feature type="region of interest" description="Disordered" evidence="1">
    <location>
        <begin position="1"/>
        <end position="48"/>
    </location>
</feature>
<evidence type="ECO:0000313" key="3">
    <source>
        <dbReference type="EMBL" id="EFJ00354.1"/>
    </source>
</evidence>
<dbReference type="EMBL" id="GL377303">
    <property type="protein sequence ID" value="EFJ00354.1"/>
    <property type="molecule type" value="Genomic_DNA"/>
</dbReference>
<dbReference type="VEuPathDB" id="FungiDB:SCHCODRAFT_02561121"/>
<protein>
    <submittedName>
        <fullName evidence="3">Uncharacterized protein</fullName>
    </submittedName>
</protein>
<keyword evidence="4" id="KW-1185">Reference proteome</keyword>